<organism evidence="2 3">
    <name type="scientific">Mangrovimonas yunxiaonensis</name>
    <dbReference type="NCBI Taxonomy" id="1197477"/>
    <lineage>
        <taxon>Bacteria</taxon>
        <taxon>Pseudomonadati</taxon>
        <taxon>Bacteroidota</taxon>
        <taxon>Flavobacteriia</taxon>
        <taxon>Flavobacteriales</taxon>
        <taxon>Flavobacteriaceae</taxon>
        <taxon>Mangrovimonas</taxon>
    </lineage>
</organism>
<evidence type="ECO:0000313" key="3">
    <source>
        <dbReference type="Proteomes" id="UP000028521"/>
    </source>
</evidence>
<evidence type="ECO:0000313" key="2">
    <source>
        <dbReference type="EMBL" id="KFB00458.1"/>
    </source>
</evidence>
<dbReference type="Proteomes" id="UP000028521">
    <property type="component" value="Unassembled WGS sequence"/>
</dbReference>
<evidence type="ECO:0008006" key="4">
    <source>
        <dbReference type="Google" id="ProtNLM"/>
    </source>
</evidence>
<feature type="chain" id="PRO_5001782628" description="Lipoprotein" evidence="1">
    <location>
        <begin position="22"/>
        <end position="291"/>
    </location>
</feature>
<dbReference type="eggNOG" id="ENOG502ZAR5">
    <property type="taxonomic scope" value="Bacteria"/>
</dbReference>
<dbReference type="OrthoDB" id="1431695at2"/>
<dbReference type="PROSITE" id="PS51257">
    <property type="entry name" value="PROKAR_LIPOPROTEIN"/>
    <property type="match status" value="1"/>
</dbReference>
<sequence>MKNIHKLLLGLLFVSAFTACESDDEAEVIEGRDTAGAMVNVEVAAGSGLYGSPEAGVDLEDALVTISDASAVVNVTKASGSLGDIQKFELIKFFNGDDTSGAADTAVTVAESSTLPFTATLSSIDDFLAGLNMQSEDLRIGDSFIFKVKVYKNDGSQYYYANSRFALTLNCFYDLTGTYVMTNNVCASSEIVQISANSDGTWYATHADGGLLNFCSSNDITNPGSFAVLCGGVVDASNTNDGPDYCQGGGYGIGCIVGGSWDQDAGILVLENTNAFFSWAPAEYMSTYVRQ</sequence>
<comment type="caution">
    <text evidence="2">The sequence shown here is derived from an EMBL/GenBank/DDBJ whole genome shotgun (WGS) entry which is preliminary data.</text>
</comment>
<dbReference type="RefSeq" id="WP_036121751.1">
    <property type="nucleotide sequence ID" value="NZ_BMET01000001.1"/>
</dbReference>
<name>A0A084TIC2_9FLAO</name>
<protein>
    <recommendedName>
        <fullName evidence="4">Lipoprotein</fullName>
    </recommendedName>
</protein>
<keyword evidence="3" id="KW-1185">Reference proteome</keyword>
<accession>A0A084TIC2</accession>
<feature type="signal peptide" evidence="1">
    <location>
        <begin position="1"/>
        <end position="21"/>
    </location>
</feature>
<evidence type="ECO:0000256" key="1">
    <source>
        <dbReference type="SAM" id="SignalP"/>
    </source>
</evidence>
<dbReference type="STRING" id="1197477.IA57_08225"/>
<proteinExistence type="predicted"/>
<reference evidence="2 3" key="1">
    <citation type="journal article" date="2014" name="Genome Announc.">
        <title>Draft Genome Sequence of the Algicidal Bacterium Mangrovimonas yunxiaonensis Strain LY01.</title>
        <authorList>
            <person name="Li Y."/>
            <person name="Zhu H."/>
            <person name="Li C."/>
            <person name="Zhang H."/>
            <person name="Chen Z."/>
            <person name="Zheng W."/>
            <person name="Xu H."/>
            <person name="Zheng T."/>
        </authorList>
    </citation>
    <scope>NUCLEOTIDE SEQUENCE [LARGE SCALE GENOMIC DNA]</scope>
    <source>
        <strain evidence="2 3">LY01</strain>
    </source>
</reference>
<dbReference type="AlphaFoldDB" id="A0A084TIC2"/>
<reference evidence="3" key="2">
    <citation type="submission" date="2014-07" db="EMBL/GenBank/DDBJ databases">
        <title>Genome sequence of Mangrovimonas yunxiaonensis.</title>
        <authorList>
            <person name="Li Y."/>
            <person name="Zheng T."/>
        </authorList>
    </citation>
    <scope>NUCLEOTIDE SEQUENCE [LARGE SCALE GENOMIC DNA]</scope>
    <source>
        <strain evidence="3">LY01</strain>
    </source>
</reference>
<keyword evidence="1" id="KW-0732">Signal</keyword>
<dbReference type="EMBL" id="JPFK01000007">
    <property type="protein sequence ID" value="KFB00458.1"/>
    <property type="molecule type" value="Genomic_DNA"/>
</dbReference>
<gene>
    <name evidence="2" type="ORF">IA57_08225</name>
</gene>